<dbReference type="EMBL" id="JBAMIC010000024">
    <property type="protein sequence ID" value="KAK7090769.1"/>
    <property type="molecule type" value="Genomic_DNA"/>
</dbReference>
<feature type="compositionally biased region" description="Basic and acidic residues" evidence="1">
    <location>
        <begin position="373"/>
        <end position="391"/>
    </location>
</feature>
<feature type="transmembrane region" description="Helical" evidence="2">
    <location>
        <begin position="340"/>
        <end position="361"/>
    </location>
</feature>
<evidence type="ECO:0000313" key="5">
    <source>
        <dbReference type="EMBL" id="KAK7090769.1"/>
    </source>
</evidence>
<comment type="caution">
    <text evidence="5">The sequence shown here is derived from an EMBL/GenBank/DDBJ whole genome shotgun (WGS) entry which is preliminary data.</text>
</comment>
<dbReference type="PROSITE" id="PS50835">
    <property type="entry name" value="IG_LIKE"/>
    <property type="match status" value="1"/>
</dbReference>
<evidence type="ECO:0000259" key="4">
    <source>
        <dbReference type="PROSITE" id="PS50835"/>
    </source>
</evidence>
<evidence type="ECO:0000256" key="2">
    <source>
        <dbReference type="SAM" id="Phobius"/>
    </source>
</evidence>
<feature type="domain" description="Ig-like" evidence="4">
    <location>
        <begin position="248"/>
        <end position="307"/>
    </location>
</feature>
<dbReference type="Proteomes" id="UP001374579">
    <property type="component" value="Unassembled WGS sequence"/>
</dbReference>
<feature type="compositionally biased region" description="Polar residues" evidence="1">
    <location>
        <begin position="573"/>
        <end position="583"/>
    </location>
</feature>
<evidence type="ECO:0000313" key="6">
    <source>
        <dbReference type="Proteomes" id="UP001374579"/>
    </source>
</evidence>
<keyword evidence="2" id="KW-0472">Membrane</keyword>
<name>A0AAN9G0V4_9CAEN</name>
<feature type="signal peptide" evidence="3">
    <location>
        <begin position="1"/>
        <end position="20"/>
    </location>
</feature>
<reference evidence="5 6" key="1">
    <citation type="submission" date="2024-02" db="EMBL/GenBank/DDBJ databases">
        <title>Chromosome-scale genome assembly of the rough periwinkle Littorina saxatilis.</title>
        <authorList>
            <person name="De Jode A."/>
            <person name="Faria R."/>
            <person name="Formenti G."/>
            <person name="Sims Y."/>
            <person name="Smith T.P."/>
            <person name="Tracey A."/>
            <person name="Wood J.M.D."/>
            <person name="Zagrodzka Z.B."/>
            <person name="Johannesson K."/>
            <person name="Butlin R.K."/>
            <person name="Leder E.H."/>
        </authorList>
    </citation>
    <scope>NUCLEOTIDE SEQUENCE [LARGE SCALE GENOMIC DNA]</scope>
    <source>
        <strain evidence="5">Snail1</strain>
        <tissue evidence="5">Muscle</tissue>
    </source>
</reference>
<keyword evidence="3" id="KW-0732">Signal</keyword>
<evidence type="ECO:0000256" key="3">
    <source>
        <dbReference type="SAM" id="SignalP"/>
    </source>
</evidence>
<feature type="region of interest" description="Disordered" evidence="1">
    <location>
        <begin position="476"/>
        <end position="509"/>
    </location>
</feature>
<evidence type="ECO:0000256" key="1">
    <source>
        <dbReference type="SAM" id="MobiDB-lite"/>
    </source>
</evidence>
<keyword evidence="6" id="KW-1185">Reference proteome</keyword>
<dbReference type="AlphaFoldDB" id="A0AAN9G0V4"/>
<feature type="region of interest" description="Disordered" evidence="1">
    <location>
        <begin position="368"/>
        <end position="425"/>
    </location>
</feature>
<keyword evidence="2" id="KW-0812">Transmembrane</keyword>
<proteinExistence type="predicted"/>
<accession>A0AAN9G0V4</accession>
<feature type="compositionally biased region" description="Basic and acidic residues" evidence="1">
    <location>
        <begin position="476"/>
        <end position="497"/>
    </location>
</feature>
<keyword evidence="2" id="KW-1133">Transmembrane helix</keyword>
<organism evidence="5 6">
    <name type="scientific">Littorina saxatilis</name>
    <dbReference type="NCBI Taxonomy" id="31220"/>
    <lineage>
        <taxon>Eukaryota</taxon>
        <taxon>Metazoa</taxon>
        <taxon>Spiralia</taxon>
        <taxon>Lophotrochozoa</taxon>
        <taxon>Mollusca</taxon>
        <taxon>Gastropoda</taxon>
        <taxon>Caenogastropoda</taxon>
        <taxon>Littorinimorpha</taxon>
        <taxon>Littorinoidea</taxon>
        <taxon>Littorinidae</taxon>
        <taxon>Littorina</taxon>
    </lineage>
</organism>
<feature type="region of interest" description="Disordered" evidence="1">
    <location>
        <begin position="573"/>
        <end position="592"/>
    </location>
</feature>
<protein>
    <recommendedName>
        <fullName evidence="4">Ig-like domain-containing protein</fullName>
    </recommendedName>
</protein>
<sequence length="618" mass="68672">MMSPTVFWAVTAAAVCLIYGQTIPICGRNRRITLDVDESRPFSLNCTGFYTRYRYGPVYWDLKQPNGSTLSVATCTVPSLPCYTVSDDYKAEMPESSVITLTVRRNHRTAIAGTIECVAMSAIDANINTASCNFRVIYPAQYVSNCRTEVDNRDWTVSGSCDVDKTYASDDRYDCKWAFPAGIKTKPEQVYTLRNLIENNEVFKRGTCSFGDVPMPTSDGTYNYSLTIDPGNKTFRGQSLEITHPEDPALQDCPEVITEGDDLKCSCLPSASSPPAVVYWSLGEDSNGLLQVQNVNMTLNGTNYTCTQYWGGFQKRISYTLHVEARIDGVSSLTAETVTVGGVVIVVFIMIVIAFVCWIKGCDPRYATPRRGSAQEDSHTYSDIDSLHEENTDSSGRGGGGLENEAFQEEPGSTSARHNHTEPEQPANYIELIESRITATEEGQDQQSAQYVELTDSENMAVKQEQDQHPAHYIELTESKSSDEPDQRRTKHVHNDLQPEPASPRKQCEHTTRKELLALDEASLNVQCENITQKELLALDKVQLETQSISFAEASPETRRKNTACQELQALDETSPQTQNANTIHKEPVALPESQCENLLTSERRGAADDGYEIPVQK</sequence>
<feature type="chain" id="PRO_5042831161" description="Ig-like domain-containing protein" evidence="3">
    <location>
        <begin position="21"/>
        <end position="618"/>
    </location>
</feature>
<gene>
    <name evidence="5" type="ORF">V1264_010526</name>
</gene>
<dbReference type="InterPro" id="IPR007110">
    <property type="entry name" value="Ig-like_dom"/>
</dbReference>